<feature type="non-terminal residue" evidence="2">
    <location>
        <position position="172"/>
    </location>
</feature>
<reference evidence="2" key="1">
    <citation type="submission" date="2020-02" db="EMBL/GenBank/DDBJ databases">
        <authorList>
            <person name="Meier V. D."/>
        </authorList>
    </citation>
    <scope>NUCLEOTIDE SEQUENCE</scope>
    <source>
        <strain evidence="2">AVDCRST_MAG56</strain>
    </source>
</reference>
<evidence type="ECO:0000256" key="1">
    <source>
        <dbReference type="SAM" id="MobiDB-lite"/>
    </source>
</evidence>
<name>A0A6J4LWF9_9SPHI</name>
<proteinExistence type="predicted"/>
<feature type="compositionally biased region" description="Basic residues" evidence="1">
    <location>
        <begin position="141"/>
        <end position="156"/>
    </location>
</feature>
<feature type="non-terminal residue" evidence="2">
    <location>
        <position position="1"/>
    </location>
</feature>
<feature type="region of interest" description="Disordered" evidence="1">
    <location>
        <begin position="112"/>
        <end position="172"/>
    </location>
</feature>
<feature type="compositionally biased region" description="Low complexity" evidence="1">
    <location>
        <begin position="49"/>
        <end position="60"/>
    </location>
</feature>
<feature type="region of interest" description="Disordered" evidence="1">
    <location>
        <begin position="45"/>
        <end position="64"/>
    </location>
</feature>
<protein>
    <submittedName>
        <fullName evidence="2">Glycerol-3-phosphate ABC transporter, permease protein UgpE</fullName>
    </submittedName>
</protein>
<dbReference type="AlphaFoldDB" id="A0A6J4LWF9"/>
<sequence>GLHHGRRGDRRTDSRRLLADLAGRRAGGRGAGPNLLRPAPAHLRPVHSRGPGRFGPHPGRNAAIRRPRHGDARLQGVAGADLQRPAGLHQRQQRLRLDVRLLVFSPLPRRKPLRAQFPEPGQPLQRTRERHLPELQAPAPHHAHPPPRRRRQRQRRGPADHEKGNGVEAQIV</sequence>
<dbReference type="EMBL" id="CADCTQ010000672">
    <property type="protein sequence ID" value="CAA9343381.1"/>
    <property type="molecule type" value="Genomic_DNA"/>
</dbReference>
<evidence type="ECO:0000313" key="2">
    <source>
        <dbReference type="EMBL" id="CAA9343381.1"/>
    </source>
</evidence>
<accession>A0A6J4LWF9</accession>
<gene>
    <name evidence="2" type="ORF">AVDCRST_MAG56-8023</name>
</gene>
<organism evidence="2">
    <name type="scientific">uncultured Cytophagales bacterium</name>
    <dbReference type="NCBI Taxonomy" id="158755"/>
    <lineage>
        <taxon>Bacteria</taxon>
        <taxon>Pseudomonadati</taxon>
        <taxon>Bacteroidota</taxon>
        <taxon>Sphingobacteriia</taxon>
        <taxon>Sphingobacteriales</taxon>
        <taxon>environmental samples</taxon>
    </lineage>
</organism>